<feature type="region of interest" description="Disordered" evidence="3">
    <location>
        <begin position="512"/>
        <end position="548"/>
    </location>
</feature>
<dbReference type="Gene3D" id="1.25.40.420">
    <property type="match status" value="1"/>
</dbReference>
<dbReference type="Pfam" id="PF07646">
    <property type="entry name" value="Kelch_2"/>
    <property type="match status" value="1"/>
</dbReference>
<evidence type="ECO:0000256" key="2">
    <source>
        <dbReference type="ARBA" id="ARBA00022737"/>
    </source>
</evidence>
<name>A0ABD0LU23_9CAEN</name>
<evidence type="ECO:0000313" key="5">
    <source>
        <dbReference type="EMBL" id="KAK7502731.1"/>
    </source>
</evidence>
<dbReference type="SUPFAM" id="SSF54695">
    <property type="entry name" value="POZ domain"/>
    <property type="match status" value="1"/>
</dbReference>
<feature type="compositionally biased region" description="Polar residues" evidence="3">
    <location>
        <begin position="450"/>
        <end position="460"/>
    </location>
</feature>
<keyword evidence="6" id="KW-1185">Reference proteome</keyword>
<dbReference type="SUPFAM" id="SSF117281">
    <property type="entry name" value="Kelch motif"/>
    <property type="match status" value="1"/>
</dbReference>
<dbReference type="Gene3D" id="3.30.710.10">
    <property type="entry name" value="Potassium Channel Kv1.1, Chain A"/>
    <property type="match status" value="1"/>
</dbReference>
<evidence type="ECO:0000256" key="1">
    <source>
        <dbReference type="ARBA" id="ARBA00022441"/>
    </source>
</evidence>
<dbReference type="SMART" id="SM00875">
    <property type="entry name" value="BACK"/>
    <property type="match status" value="1"/>
</dbReference>
<dbReference type="InterPro" id="IPR006652">
    <property type="entry name" value="Kelch_1"/>
</dbReference>
<dbReference type="InterPro" id="IPR015915">
    <property type="entry name" value="Kelch-typ_b-propeller"/>
</dbReference>
<keyword evidence="1" id="KW-0880">Kelch repeat</keyword>
<protein>
    <recommendedName>
        <fullName evidence="4">BTB domain-containing protein</fullName>
    </recommendedName>
</protein>
<dbReference type="Gene3D" id="2.120.10.80">
    <property type="entry name" value="Kelch-type beta propeller"/>
    <property type="match status" value="1"/>
</dbReference>
<dbReference type="EMBL" id="JACVVK020000024">
    <property type="protein sequence ID" value="KAK7502731.1"/>
    <property type="molecule type" value="Genomic_DNA"/>
</dbReference>
<feature type="non-terminal residue" evidence="5">
    <location>
        <position position="895"/>
    </location>
</feature>
<dbReference type="SMART" id="SM00612">
    <property type="entry name" value="Kelch"/>
    <property type="match status" value="2"/>
</dbReference>
<gene>
    <name evidence="5" type="ORF">BaRGS_00005981</name>
</gene>
<dbReference type="InterPro" id="IPR011498">
    <property type="entry name" value="Kelch_2"/>
</dbReference>
<keyword evidence="2" id="KW-0677">Repeat</keyword>
<dbReference type="InterPro" id="IPR011333">
    <property type="entry name" value="SKP1/BTB/POZ_sf"/>
</dbReference>
<dbReference type="InterPro" id="IPR002083">
    <property type="entry name" value="MATH/TRAF_dom"/>
</dbReference>
<dbReference type="PANTHER" id="PTHR45632:SF3">
    <property type="entry name" value="KELCH-LIKE PROTEIN 32"/>
    <property type="match status" value="1"/>
</dbReference>
<dbReference type="CDD" id="cd00121">
    <property type="entry name" value="MATH"/>
    <property type="match status" value="1"/>
</dbReference>
<accession>A0ABD0LU23</accession>
<feature type="compositionally biased region" description="Basic and acidic residues" evidence="3">
    <location>
        <begin position="519"/>
        <end position="530"/>
    </location>
</feature>
<dbReference type="PROSITE" id="PS50097">
    <property type="entry name" value="BTB"/>
    <property type="match status" value="1"/>
</dbReference>
<dbReference type="Pfam" id="PF00651">
    <property type="entry name" value="BTB"/>
    <property type="match status" value="1"/>
</dbReference>
<dbReference type="AlphaFoldDB" id="A0ABD0LU23"/>
<feature type="domain" description="BTB" evidence="4">
    <location>
        <begin position="28"/>
        <end position="97"/>
    </location>
</feature>
<dbReference type="InterPro" id="IPR011705">
    <property type="entry name" value="BACK"/>
</dbReference>
<feature type="region of interest" description="Disordered" evidence="3">
    <location>
        <begin position="422"/>
        <end position="463"/>
    </location>
</feature>
<organism evidence="5 6">
    <name type="scientific">Batillaria attramentaria</name>
    <dbReference type="NCBI Taxonomy" id="370345"/>
    <lineage>
        <taxon>Eukaryota</taxon>
        <taxon>Metazoa</taxon>
        <taxon>Spiralia</taxon>
        <taxon>Lophotrochozoa</taxon>
        <taxon>Mollusca</taxon>
        <taxon>Gastropoda</taxon>
        <taxon>Caenogastropoda</taxon>
        <taxon>Sorbeoconcha</taxon>
        <taxon>Cerithioidea</taxon>
        <taxon>Batillariidae</taxon>
        <taxon>Batillaria</taxon>
    </lineage>
</organism>
<dbReference type="Pfam" id="PF07707">
    <property type="entry name" value="BACK"/>
    <property type="match status" value="1"/>
</dbReference>
<dbReference type="Proteomes" id="UP001519460">
    <property type="component" value="Unassembled WGS sequence"/>
</dbReference>
<feature type="compositionally biased region" description="Basic and acidic residues" evidence="3">
    <location>
        <begin position="429"/>
        <end position="439"/>
    </location>
</feature>
<evidence type="ECO:0000256" key="3">
    <source>
        <dbReference type="SAM" id="MobiDB-lite"/>
    </source>
</evidence>
<comment type="caution">
    <text evidence="5">The sequence shown here is derived from an EMBL/GenBank/DDBJ whole genome shotgun (WGS) entry which is preliminary data.</text>
</comment>
<dbReference type="CDD" id="cd18186">
    <property type="entry name" value="BTB_POZ_ZBTB_KLHL-like"/>
    <property type="match status" value="1"/>
</dbReference>
<evidence type="ECO:0000313" key="6">
    <source>
        <dbReference type="Proteomes" id="UP001519460"/>
    </source>
</evidence>
<reference evidence="5 6" key="1">
    <citation type="journal article" date="2023" name="Sci. Data">
        <title>Genome assembly of the Korean intertidal mud-creeper Batillaria attramentaria.</title>
        <authorList>
            <person name="Patra A.K."/>
            <person name="Ho P.T."/>
            <person name="Jun S."/>
            <person name="Lee S.J."/>
            <person name="Kim Y."/>
            <person name="Won Y.J."/>
        </authorList>
    </citation>
    <scope>NUCLEOTIDE SEQUENCE [LARGE SCALE GENOMIC DNA]</scope>
    <source>
        <strain evidence="5">Wonlab-2016</strain>
    </source>
</reference>
<proteinExistence type="predicted"/>
<dbReference type="SMART" id="SM00225">
    <property type="entry name" value="BTB"/>
    <property type="match status" value="1"/>
</dbReference>
<evidence type="ECO:0000259" key="4">
    <source>
        <dbReference type="PROSITE" id="PS50097"/>
    </source>
</evidence>
<dbReference type="InterPro" id="IPR000210">
    <property type="entry name" value="BTB/POZ_dom"/>
</dbReference>
<dbReference type="PANTHER" id="PTHR45632">
    <property type="entry name" value="LD33804P"/>
    <property type="match status" value="1"/>
</dbReference>
<sequence length="895" mass="99998">MIWDNISREVNDALGEGIGRLYEDKMFFDLKVIISGATFECHRAVLAAVSEFFMSSLACTWQEGTSRVVHIDHEDVTVESFNLLLEVMYYDAVITEETAKVLLKTATYLQIPFLETACIRFLGLEPSSERCLGIMQLARRYDLDRLYERVLSHAVKNFAAVVKSKEFLDVPKAILLVLLMEYTQLRKSDAVTVLQAVIRWVEADVPSRLSHFGELLQFVNFTGFWCLELTQTLCPPIKNSSICSQYLIDYWTTEVSECMLKPVTHTSITDDGLRDDFIHGHGAVCHSHRDETPVWSTMNLKPVPDDCGLCFASCVCDNRLYVSGGSVNPQFFAVYSPKKNEWDTLPSLPQGREKHRMVAVNWNIYVLGGWDAEGQVQDTLVYSIKSKKWTKWGQLAVTGSHIAAAALGHRIYIFCGPQVEGTTDEDSKEADGETGKEPSDPAGAEDASAIKTQDPNSLGQSECIGDQAAANNNAMGSENNNAVDGDVHTAMPASQVNFEAVDISGGNVISSLGQSASGHAERDGAIKTPEEAATQADDAEQDKAESEDTDREYRCKVFCLDTLSRDVYLSGTLSVNYEIQGLHALSDGGTIYLDVSGFVYKMVENFALADKLEETLRKEKDHHDGEDMENSSALDAATETGDIDNTAEVNADGQSNSTADAQLQENVTSLDLLKMTPLGMMQTQPVSTLSTVEFWEVGWMSDTLKHYGMYRRKDELVACGGTDVHETDSYHDLTALTINSGRLRHKQQTLLTPRSHFGLQILHVPEKFLCEHEGPAGAVVRFCFSIDQLDFNRRRRGEPERFCPELKSNQQTVCKTNWFVSVKQHNDANHVEHVGVFLNMVQDTQRNQTVKVKFECRLIPDEGLWDDWQHCMVAVFADRGDFYSKHGWETLYPLE</sequence>
<feature type="region of interest" description="Disordered" evidence="3">
    <location>
        <begin position="618"/>
        <end position="637"/>
    </location>
</feature>